<protein>
    <submittedName>
        <fullName evidence="3">Uncharacterized protein</fullName>
    </submittedName>
</protein>
<reference evidence="3" key="1">
    <citation type="submission" date="2015-05" db="EMBL/GenBank/DDBJ databases">
        <authorList>
            <person name="Wang D.B."/>
            <person name="Wang M."/>
        </authorList>
    </citation>
    <scope>NUCLEOTIDE SEQUENCE</scope>
    <source>
        <strain evidence="3">36-1</strain>
    </source>
</reference>
<dbReference type="Proteomes" id="UP000245956">
    <property type="component" value="Unassembled WGS sequence"/>
</dbReference>
<organism evidence="3 4">
    <name type="scientific">Purpureocillium lilacinum</name>
    <name type="common">Paecilomyces lilacinus</name>
    <dbReference type="NCBI Taxonomy" id="33203"/>
    <lineage>
        <taxon>Eukaryota</taxon>
        <taxon>Fungi</taxon>
        <taxon>Dikarya</taxon>
        <taxon>Ascomycota</taxon>
        <taxon>Pezizomycotina</taxon>
        <taxon>Sordariomycetes</taxon>
        <taxon>Hypocreomycetidae</taxon>
        <taxon>Hypocreales</taxon>
        <taxon>Ophiocordycipitaceae</taxon>
        <taxon>Purpureocillium</taxon>
    </lineage>
</organism>
<reference evidence="3 4" key="2">
    <citation type="journal article" date="2016" name="Front. Microbiol.">
        <title>Genome and transcriptome sequences reveal the specific parasitism of the nematophagous Purpureocillium lilacinum 36-1.</title>
        <authorList>
            <person name="Xie J."/>
            <person name="Li S."/>
            <person name="Mo C."/>
            <person name="Xiao X."/>
            <person name="Peng D."/>
            <person name="Wang G."/>
            <person name="Xiao Y."/>
        </authorList>
    </citation>
    <scope>NUCLEOTIDE SEQUENCE [LARGE SCALE GENOMIC DNA]</scope>
    <source>
        <strain evidence="3 4">36-1</strain>
    </source>
</reference>
<name>A0A2U3EIL3_PURLI</name>
<feature type="compositionally biased region" description="Basic and acidic residues" evidence="1">
    <location>
        <begin position="1"/>
        <end position="10"/>
    </location>
</feature>
<feature type="region of interest" description="Disordered" evidence="1">
    <location>
        <begin position="1"/>
        <end position="30"/>
    </location>
</feature>
<dbReference type="AlphaFoldDB" id="A0A2U3EIL3"/>
<dbReference type="EMBL" id="LCWV01000003">
    <property type="protein sequence ID" value="PWI74354.1"/>
    <property type="molecule type" value="Genomic_DNA"/>
</dbReference>
<evidence type="ECO:0000313" key="3">
    <source>
        <dbReference type="EMBL" id="PWI74354.1"/>
    </source>
</evidence>
<dbReference type="Proteomes" id="UP001287286">
    <property type="component" value="Unassembled WGS sequence"/>
</dbReference>
<evidence type="ECO:0000313" key="4">
    <source>
        <dbReference type="Proteomes" id="UP000245956"/>
    </source>
</evidence>
<comment type="caution">
    <text evidence="3">The sequence shown here is derived from an EMBL/GenBank/DDBJ whole genome shotgun (WGS) entry which is preliminary data.</text>
</comment>
<keyword evidence="5" id="KW-1185">Reference proteome</keyword>
<accession>A0A2U3EIL3</accession>
<sequence length="245" mass="26886">MGRGGREFENTSRAGSPSSSPRPDQANADGLSVRRRTGIEREKCACAALRASHLPALALCFMISRHRWQGMAVRASGTWGVIVDVGPGLETLQFQRVSPDDLTPLFPLRDLRPTPPRSTRHIRAAVLSLQKPTNDAAALQRPQSAMTALAPSTCMSASRRTHAWNASFQKRQHNADASALQHGKPWHAMLSNRFDNGPWNEGLVGSICMPACIVPRRSQPSRAEFCTRMVLGPMRIATDRRGCDL</sequence>
<evidence type="ECO:0000313" key="2">
    <source>
        <dbReference type="EMBL" id="KAK4091431.1"/>
    </source>
</evidence>
<dbReference type="EMBL" id="JAWRVI010000012">
    <property type="protein sequence ID" value="KAK4091431.1"/>
    <property type="molecule type" value="Genomic_DNA"/>
</dbReference>
<reference evidence="2 5" key="4">
    <citation type="journal article" date="2024" name="Microbiol. Resour. Announc.">
        <title>Genome annotations for the ascomycete fungi Trichoderma harzianum, Trichoderma aggressivum, and Purpureocillium lilacinum.</title>
        <authorList>
            <person name="Beijen E.P.W."/>
            <person name="Ohm R.A."/>
        </authorList>
    </citation>
    <scope>NUCLEOTIDE SEQUENCE [LARGE SCALE GENOMIC DNA]</scope>
    <source>
        <strain evidence="2 5">CBS 150709</strain>
    </source>
</reference>
<evidence type="ECO:0000313" key="5">
    <source>
        <dbReference type="Proteomes" id="UP001287286"/>
    </source>
</evidence>
<reference evidence="2" key="3">
    <citation type="submission" date="2023-11" db="EMBL/GenBank/DDBJ databases">
        <authorList>
            <person name="Beijen E."/>
            <person name="Ohm R.A."/>
        </authorList>
    </citation>
    <scope>NUCLEOTIDE SEQUENCE</scope>
    <source>
        <strain evidence="2">CBS 150709</strain>
    </source>
</reference>
<evidence type="ECO:0000256" key="1">
    <source>
        <dbReference type="SAM" id="MobiDB-lite"/>
    </source>
</evidence>
<proteinExistence type="predicted"/>
<gene>
    <name evidence="3" type="ORF">PCL_07668</name>
    <name evidence="2" type="ORF">Purlil1_4445</name>
</gene>